<dbReference type="PRINTS" id="PR00412">
    <property type="entry name" value="EPOXHYDRLASE"/>
</dbReference>
<gene>
    <name evidence="6" type="ORF">HETSPECPRED_008725</name>
</gene>
<keyword evidence="3" id="KW-0378">Hydrolase</keyword>
<evidence type="ECO:0000256" key="4">
    <source>
        <dbReference type="PIRSR" id="PIRSR001112-1"/>
    </source>
</evidence>
<evidence type="ECO:0000313" key="6">
    <source>
        <dbReference type="EMBL" id="CAF9933643.1"/>
    </source>
</evidence>
<dbReference type="InterPro" id="IPR016292">
    <property type="entry name" value="Epoxide_hydrolase"/>
</dbReference>
<feature type="active site" description="Proton donor" evidence="4">
    <location>
        <position position="309"/>
    </location>
</feature>
<feature type="domain" description="Epoxide hydrolase N-terminal" evidence="5">
    <location>
        <begin position="1"/>
        <end position="111"/>
    </location>
</feature>
<evidence type="ECO:0000256" key="2">
    <source>
        <dbReference type="ARBA" id="ARBA00022797"/>
    </source>
</evidence>
<dbReference type="GO" id="GO:0004301">
    <property type="term" value="F:epoxide hydrolase activity"/>
    <property type="evidence" value="ECO:0007669"/>
    <property type="project" value="TreeGrafter"/>
</dbReference>
<name>A0A8H3G5R6_9LECA</name>
<protein>
    <recommendedName>
        <fullName evidence="5">Epoxide hydrolase N-terminal domain-containing protein</fullName>
    </recommendedName>
</protein>
<dbReference type="AlphaFoldDB" id="A0A8H3G5R6"/>
<reference evidence="6" key="1">
    <citation type="submission" date="2021-03" db="EMBL/GenBank/DDBJ databases">
        <authorList>
            <person name="Tagirdzhanova G."/>
        </authorList>
    </citation>
    <scope>NUCLEOTIDE SEQUENCE</scope>
</reference>
<dbReference type="InterPro" id="IPR000639">
    <property type="entry name" value="Epox_hydrolase-like"/>
</dbReference>
<sequence>MEPYTISVPDEKLTSLTDKLSTATFPDELDDAGWDYGAPLADIKRLVKYWQESYDWRKQEAEINKLPSYRTKIQVDGFETLDIHFVYQKSEVEGAIPLLFVHGWPGSFLEVSKILPQLTQGGTDVPAFHVVAPSLPNFGFSSGTKKKGFKLPQYAETCHKLMLSLGYSKYVTQGGDWGTMVTRITGLLYPSSVLASHINMIRGSAPTLTSHPFLYLQHLLTPYNPRERAGFARTAWFQQEGSGYRITQGTKPQTLGYSLSSSPVGLLAWIYEKLHDWADEYPWTEDEILTWVSIYLFSTAGPAASLRIYYEAAHDTKMGRARTEEWIGRVKLGVAHFPREISVVPKSWGRTMGPVVWESEWESGGHFAAWERPDAVVKDLRGMFGRGGGAEGVVEEIRKGEGVRARL</sequence>
<dbReference type="GO" id="GO:0097176">
    <property type="term" value="P:epoxide metabolic process"/>
    <property type="evidence" value="ECO:0007669"/>
    <property type="project" value="TreeGrafter"/>
</dbReference>
<evidence type="ECO:0000256" key="1">
    <source>
        <dbReference type="ARBA" id="ARBA00010088"/>
    </source>
</evidence>
<comment type="similarity">
    <text evidence="1">Belongs to the peptidase S33 family.</text>
</comment>
<dbReference type="PANTHER" id="PTHR21661:SF35">
    <property type="entry name" value="EPOXIDE HYDROLASE"/>
    <property type="match status" value="1"/>
</dbReference>
<keyword evidence="7" id="KW-1185">Reference proteome</keyword>
<proteinExistence type="inferred from homology"/>
<evidence type="ECO:0000259" key="5">
    <source>
        <dbReference type="Pfam" id="PF06441"/>
    </source>
</evidence>
<dbReference type="SUPFAM" id="SSF53474">
    <property type="entry name" value="alpha/beta-Hydrolases"/>
    <property type="match status" value="1"/>
</dbReference>
<dbReference type="Gene3D" id="3.40.50.1820">
    <property type="entry name" value="alpha/beta hydrolase"/>
    <property type="match status" value="1"/>
</dbReference>
<accession>A0A8H3G5R6</accession>
<dbReference type="OrthoDB" id="7130006at2759"/>
<dbReference type="PANTHER" id="PTHR21661">
    <property type="entry name" value="EPOXIDE HYDROLASE 1-RELATED"/>
    <property type="match status" value="1"/>
</dbReference>
<dbReference type="Pfam" id="PF06441">
    <property type="entry name" value="EHN"/>
    <property type="match status" value="1"/>
</dbReference>
<dbReference type="Proteomes" id="UP000664521">
    <property type="component" value="Unassembled WGS sequence"/>
</dbReference>
<keyword evidence="2" id="KW-0058">Aromatic hydrocarbons catabolism</keyword>
<evidence type="ECO:0000256" key="3">
    <source>
        <dbReference type="ARBA" id="ARBA00022801"/>
    </source>
</evidence>
<organism evidence="6 7">
    <name type="scientific">Heterodermia speciosa</name>
    <dbReference type="NCBI Taxonomy" id="116794"/>
    <lineage>
        <taxon>Eukaryota</taxon>
        <taxon>Fungi</taxon>
        <taxon>Dikarya</taxon>
        <taxon>Ascomycota</taxon>
        <taxon>Pezizomycotina</taxon>
        <taxon>Lecanoromycetes</taxon>
        <taxon>OSLEUM clade</taxon>
        <taxon>Lecanoromycetidae</taxon>
        <taxon>Caliciales</taxon>
        <taxon>Physciaceae</taxon>
        <taxon>Heterodermia</taxon>
    </lineage>
</organism>
<dbReference type="EMBL" id="CAJPDS010000069">
    <property type="protein sequence ID" value="CAF9933643.1"/>
    <property type="molecule type" value="Genomic_DNA"/>
</dbReference>
<dbReference type="InterPro" id="IPR029058">
    <property type="entry name" value="AB_hydrolase_fold"/>
</dbReference>
<dbReference type="PIRSF" id="PIRSF001112">
    <property type="entry name" value="Epoxide_hydrolase"/>
    <property type="match status" value="1"/>
</dbReference>
<feature type="active site" description="Nucleophile" evidence="4">
    <location>
        <position position="176"/>
    </location>
</feature>
<feature type="active site" description="Proton acceptor" evidence="4">
    <location>
        <position position="366"/>
    </location>
</feature>
<comment type="caution">
    <text evidence="6">The sequence shown here is derived from an EMBL/GenBank/DDBJ whole genome shotgun (WGS) entry which is preliminary data.</text>
</comment>
<dbReference type="InterPro" id="IPR010497">
    <property type="entry name" value="Epoxide_hydro_N"/>
</dbReference>
<evidence type="ECO:0000313" key="7">
    <source>
        <dbReference type="Proteomes" id="UP000664521"/>
    </source>
</evidence>